<name>A0AAD6ZMH3_9AGAR</name>
<dbReference type="InterPro" id="IPR027417">
    <property type="entry name" value="P-loop_NTPase"/>
</dbReference>
<evidence type="ECO:0000259" key="5">
    <source>
        <dbReference type="Pfam" id="PF24883"/>
    </source>
</evidence>
<dbReference type="AlphaFoldDB" id="A0AAD6ZMH3"/>
<evidence type="ECO:0000256" key="3">
    <source>
        <dbReference type="PROSITE-ProRule" id="PRU00023"/>
    </source>
</evidence>
<evidence type="ECO:0000256" key="1">
    <source>
        <dbReference type="ARBA" id="ARBA00022737"/>
    </source>
</evidence>
<proteinExistence type="predicted"/>
<feature type="repeat" description="ANK" evidence="3">
    <location>
        <begin position="693"/>
        <end position="725"/>
    </location>
</feature>
<reference evidence="6" key="1">
    <citation type="submission" date="2023-03" db="EMBL/GenBank/DDBJ databases">
        <title>Massive genome expansion in bonnet fungi (Mycena s.s.) driven by repeated elements and novel gene families across ecological guilds.</title>
        <authorList>
            <consortium name="Lawrence Berkeley National Laboratory"/>
            <person name="Harder C.B."/>
            <person name="Miyauchi S."/>
            <person name="Viragh M."/>
            <person name="Kuo A."/>
            <person name="Thoen E."/>
            <person name="Andreopoulos B."/>
            <person name="Lu D."/>
            <person name="Skrede I."/>
            <person name="Drula E."/>
            <person name="Henrissat B."/>
            <person name="Morin E."/>
            <person name="Kohler A."/>
            <person name="Barry K."/>
            <person name="LaButti K."/>
            <person name="Morin E."/>
            <person name="Salamov A."/>
            <person name="Lipzen A."/>
            <person name="Mereny Z."/>
            <person name="Hegedus B."/>
            <person name="Baldrian P."/>
            <person name="Stursova M."/>
            <person name="Weitz H."/>
            <person name="Taylor A."/>
            <person name="Grigoriev I.V."/>
            <person name="Nagy L.G."/>
            <person name="Martin F."/>
            <person name="Kauserud H."/>
        </authorList>
    </citation>
    <scope>NUCLEOTIDE SEQUENCE</scope>
    <source>
        <strain evidence="6">CBHHK002</strain>
    </source>
</reference>
<dbReference type="PROSITE" id="PS50297">
    <property type="entry name" value="ANK_REP_REGION"/>
    <property type="match status" value="14"/>
</dbReference>
<dbReference type="PANTHER" id="PTHR24193:SF121">
    <property type="entry name" value="ADA2A-CONTAINING COMPLEX COMPONENT 3, ISOFORM D"/>
    <property type="match status" value="1"/>
</dbReference>
<comment type="caution">
    <text evidence="6">The sequence shown here is derived from an EMBL/GenBank/DDBJ whole genome shotgun (WGS) entry which is preliminary data.</text>
</comment>
<evidence type="ECO:0000256" key="2">
    <source>
        <dbReference type="ARBA" id="ARBA00023043"/>
    </source>
</evidence>
<feature type="repeat" description="ANK" evidence="3">
    <location>
        <begin position="627"/>
        <end position="659"/>
    </location>
</feature>
<dbReference type="InterPro" id="IPR036770">
    <property type="entry name" value="Ankyrin_rpt-contain_sf"/>
</dbReference>
<feature type="repeat" description="ANK" evidence="3">
    <location>
        <begin position="1023"/>
        <end position="1055"/>
    </location>
</feature>
<dbReference type="GO" id="GO:0000976">
    <property type="term" value="F:transcription cis-regulatory region binding"/>
    <property type="evidence" value="ECO:0007669"/>
    <property type="project" value="TreeGrafter"/>
</dbReference>
<accession>A0AAD6ZMH3</accession>
<evidence type="ECO:0000313" key="7">
    <source>
        <dbReference type="Proteomes" id="UP001218218"/>
    </source>
</evidence>
<dbReference type="InterPro" id="IPR002110">
    <property type="entry name" value="Ankyrin_rpt"/>
</dbReference>
<feature type="repeat" description="ANK" evidence="3">
    <location>
        <begin position="759"/>
        <end position="791"/>
    </location>
</feature>
<dbReference type="Gene3D" id="3.40.50.300">
    <property type="entry name" value="P-loop containing nucleotide triphosphate hydrolases"/>
    <property type="match status" value="1"/>
</dbReference>
<dbReference type="Proteomes" id="UP001218218">
    <property type="component" value="Unassembled WGS sequence"/>
</dbReference>
<evidence type="ECO:0000259" key="4">
    <source>
        <dbReference type="Pfam" id="PF22939"/>
    </source>
</evidence>
<evidence type="ECO:0000313" key="6">
    <source>
        <dbReference type="EMBL" id="KAJ7328859.1"/>
    </source>
</evidence>
<feature type="repeat" description="ANK" evidence="3">
    <location>
        <begin position="957"/>
        <end position="989"/>
    </location>
</feature>
<dbReference type="SUPFAM" id="SSF48403">
    <property type="entry name" value="Ankyrin repeat"/>
    <property type="match status" value="2"/>
</dbReference>
<feature type="repeat" description="ANK" evidence="3">
    <location>
        <begin position="858"/>
        <end position="890"/>
    </location>
</feature>
<dbReference type="Pfam" id="PF13637">
    <property type="entry name" value="Ank_4"/>
    <property type="match status" value="2"/>
</dbReference>
<gene>
    <name evidence="6" type="ORF">DFH08DRAFT_317078</name>
</gene>
<dbReference type="Pfam" id="PF22939">
    <property type="entry name" value="WHD_GPIID"/>
    <property type="match status" value="1"/>
</dbReference>
<keyword evidence="1" id="KW-0677">Repeat</keyword>
<dbReference type="GO" id="GO:0045944">
    <property type="term" value="P:positive regulation of transcription by RNA polymerase II"/>
    <property type="evidence" value="ECO:0007669"/>
    <property type="project" value="TreeGrafter"/>
</dbReference>
<dbReference type="EMBL" id="JARIHO010000038">
    <property type="protein sequence ID" value="KAJ7328859.1"/>
    <property type="molecule type" value="Genomic_DNA"/>
</dbReference>
<sequence>MPPQAGESPTATTQVIYGGMGGTGGKGGLQGGDGGTGEGPTVSYSIEAGHVTVNTILGGQQMESTERAQIIDWLSPLNFFLRQADISRTRQSGTGAWLLDDVCFQEWKSGSGTTLWCRGIPGAGKTVLVSMVVDHLDTDSEIKNICVACIYLNHKEAEDQTPGKLLSGLWRQLIFGKDVSLLAKKLYQRHQEKHTTPSPSEIFEILQPVIGEYSMVYIIVDAIDEYLEAQRRVLLDYLAKMGPTVNLMITSRPHITPDVSLPNLSTLEIHATEHDVRRYVDEQIRISSRLSKHVQTRADLREEIHLKITANVDGMFLLAKLHIESLSSKTTIKTVREALKALPKNLNDSYNEAMNRIESQNEEDRNIAHSALTWVVNAKRPLTVAELQVALAIEPDDRHLNDDSLLDIEIILSVCAGLVILDEQSNVVRLVHYTTQEYFESIQAHQFPNAQTDITRTLLTFLALDDFVDAYWHWDKHLPPLVEYSQYCLMHAAGQPEAQLRSMILNFIYRAKQWKRAVSWRWRSPPWDFWDWPSEPSALWIAAAANFLEVARILLEGTQQSYTTEISVAAYYGHLHMVQLLAEHGANVNAKSEYYGNAIQAAAYSGHKNIVQLLLNKSADVNAQGGNYGNPISAAALNGHENIVQLLLNKGANVNAQGGEYGSPIQAAAYNGHENIVQLLLNKGVDVNAQGGNYGNPISAAALNGHENIVQLLLNKGAYVNAQGGDYGSPIQAAAYNGHENIVQLLLNKGADVNAQGGNYGSPILAAALNSHENIVQLLLNKGANVNAQGGHFGSPIQAAAYSGYKNTVQLLLNKGADVNAQGGQYGSPISAAALSGHENIVQLLLDKGVDVNAQGGDYGSPIQAATYRGYENIVQLLLNKGADVNAQGGHFGSPIQAAAHNGHESIVQLLLNKGADMNAQSGHYGSPISAAALNGHENIVQLLLNKGANVNAQGGDYGSPIQAAAYSGYENIVQLLLNKGADMNAQSGHYGSPISAAALNGHENIVQLLLNKGANVNAQGGHFGSPIQAAAYSGYENIVQLLLNKGADVNAQGGEHGSALQVALLHRHKSLVQLLQDNGVVDPPICNEADEDYETNRGYKTEGAYVIASELEDE</sequence>
<feature type="repeat" description="ANK" evidence="3">
    <location>
        <begin position="792"/>
        <end position="824"/>
    </location>
</feature>
<dbReference type="GO" id="GO:0005634">
    <property type="term" value="C:nucleus"/>
    <property type="evidence" value="ECO:0007669"/>
    <property type="project" value="TreeGrafter"/>
</dbReference>
<keyword evidence="2 3" id="KW-0040">ANK repeat</keyword>
<feature type="repeat" description="ANK" evidence="3">
    <location>
        <begin position="891"/>
        <end position="923"/>
    </location>
</feature>
<dbReference type="InterPro" id="IPR056884">
    <property type="entry name" value="NPHP3-like_N"/>
</dbReference>
<dbReference type="Pfam" id="PF24883">
    <property type="entry name" value="NPHP3_N"/>
    <property type="match status" value="1"/>
</dbReference>
<dbReference type="SMART" id="SM00248">
    <property type="entry name" value="ANK"/>
    <property type="match status" value="16"/>
</dbReference>
<dbReference type="Gene3D" id="1.25.40.20">
    <property type="entry name" value="Ankyrin repeat-containing domain"/>
    <property type="match status" value="5"/>
</dbReference>
<feature type="repeat" description="ANK" evidence="3">
    <location>
        <begin position="660"/>
        <end position="692"/>
    </location>
</feature>
<feature type="domain" description="GPI inositol-deacylase winged helix" evidence="4">
    <location>
        <begin position="362"/>
        <end position="439"/>
    </location>
</feature>
<organism evidence="6 7">
    <name type="scientific">Mycena albidolilacea</name>
    <dbReference type="NCBI Taxonomy" id="1033008"/>
    <lineage>
        <taxon>Eukaryota</taxon>
        <taxon>Fungi</taxon>
        <taxon>Dikarya</taxon>
        <taxon>Basidiomycota</taxon>
        <taxon>Agaricomycotina</taxon>
        <taxon>Agaricomycetes</taxon>
        <taxon>Agaricomycetidae</taxon>
        <taxon>Agaricales</taxon>
        <taxon>Marasmiineae</taxon>
        <taxon>Mycenaceae</taxon>
        <taxon>Mycena</taxon>
    </lineage>
</organism>
<feature type="repeat" description="ANK" evidence="3">
    <location>
        <begin position="924"/>
        <end position="956"/>
    </location>
</feature>
<dbReference type="InterPro" id="IPR050663">
    <property type="entry name" value="Ankyrin-SOCS_Box"/>
</dbReference>
<dbReference type="SUPFAM" id="SSF52540">
    <property type="entry name" value="P-loop containing nucleoside triphosphate hydrolases"/>
    <property type="match status" value="1"/>
</dbReference>
<feature type="repeat" description="ANK" evidence="3">
    <location>
        <begin position="594"/>
        <end position="626"/>
    </location>
</feature>
<feature type="repeat" description="ANK" evidence="3">
    <location>
        <begin position="825"/>
        <end position="857"/>
    </location>
</feature>
<dbReference type="Pfam" id="PF12796">
    <property type="entry name" value="Ank_2"/>
    <property type="match status" value="4"/>
</dbReference>
<dbReference type="InterPro" id="IPR054471">
    <property type="entry name" value="GPIID_WHD"/>
</dbReference>
<feature type="repeat" description="ANK" evidence="3">
    <location>
        <begin position="990"/>
        <end position="1022"/>
    </location>
</feature>
<dbReference type="PROSITE" id="PS50088">
    <property type="entry name" value="ANK_REPEAT"/>
    <property type="match status" value="15"/>
</dbReference>
<dbReference type="PANTHER" id="PTHR24193">
    <property type="entry name" value="ANKYRIN REPEAT PROTEIN"/>
    <property type="match status" value="1"/>
</dbReference>
<protein>
    <submittedName>
        <fullName evidence="6">Ankyrin repeat-containing domain protein</fullName>
    </submittedName>
</protein>
<feature type="domain" description="Nephrocystin 3-like N-terminal" evidence="5">
    <location>
        <begin position="93"/>
        <end position="252"/>
    </location>
</feature>
<keyword evidence="7" id="KW-1185">Reference proteome</keyword>
<feature type="repeat" description="ANK" evidence="3">
    <location>
        <begin position="726"/>
        <end position="758"/>
    </location>
</feature>
<feature type="repeat" description="ANK" evidence="3">
    <location>
        <begin position="561"/>
        <end position="593"/>
    </location>
</feature>